<organism evidence="1 2">
    <name type="scientific">Rhodopseudomonas palustris (strain ATCC BAA-98 / CGA009)</name>
    <dbReference type="NCBI Taxonomy" id="258594"/>
    <lineage>
        <taxon>Bacteria</taxon>
        <taxon>Pseudomonadati</taxon>
        <taxon>Pseudomonadota</taxon>
        <taxon>Alphaproteobacteria</taxon>
        <taxon>Hyphomicrobiales</taxon>
        <taxon>Nitrobacteraceae</taxon>
        <taxon>Rhodopseudomonas</taxon>
    </lineage>
</organism>
<protein>
    <submittedName>
        <fullName evidence="1">Uncharacterized protein</fullName>
    </submittedName>
</protein>
<accession>A0AAE9Y297</accession>
<dbReference type="RefSeq" id="WP_042441192.1">
    <property type="nucleotide sequence ID" value="NZ_CP116810.1"/>
</dbReference>
<gene>
    <name evidence="1" type="ORF">TX73_017785</name>
</gene>
<evidence type="ECO:0000313" key="1">
    <source>
        <dbReference type="EMBL" id="WCL93607.1"/>
    </source>
</evidence>
<dbReference type="EMBL" id="CP116810">
    <property type="protein sequence ID" value="WCL93607.1"/>
    <property type="molecule type" value="Genomic_DNA"/>
</dbReference>
<reference evidence="1 2" key="1">
    <citation type="journal article" date="2004" name="Nat. Biotechnol.">
        <title>Complete genome sequence of the metabolically versatile photosynthetic bacterium Rhodopseudomonas palustris.</title>
        <authorList>
            <person name="Larimer F.W."/>
            <person name="Chain P."/>
            <person name="Hauser L."/>
            <person name="Lamerdin J."/>
            <person name="Malfatti S."/>
            <person name="Do L."/>
            <person name="Land M.L."/>
            <person name="Pelletier D.A."/>
            <person name="Beatty J.T."/>
            <person name="Lang A.S."/>
            <person name="Tabita F.R."/>
            <person name="Gibson J.L."/>
            <person name="Hanson T.E."/>
            <person name="Bobst C."/>
            <person name="Torres J.L."/>
            <person name="Peres C."/>
            <person name="Harrison F.H."/>
            <person name="Gibson J."/>
            <person name="Harwood C.S."/>
        </authorList>
    </citation>
    <scope>NUCLEOTIDE SEQUENCE [LARGE SCALE GENOMIC DNA]</scope>
    <source>
        <strain evidence="2">ATCC BAA-98 / CGA009</strain>
    </source>
</reference>
<keyword evidence="2" id="KW-1185">Reference proteome</keyword>
<dbReference type="GeneID" id="66894531"/>
<evidence type="ECO:0000313" key="2">
    <source>
        <dbReference type="Proteomes" id="UP000001426"/>
    </source>
</evidence>
<proteinExistence type="predicted"/>
<dbReference type="Proteomes" id="UP000001426">
    <property type="component" value="Chromosome"/>
</dbReference>
<dbReference type="KEGG" id="rpa:TX73_017785"/>
<dbReference type="AlphaFoldDB" id="A0AAE9Y297"/>
<name>A0AAE9Y297_RHOPA</name>
<sequence length="66" mass="7336">MASKKTSLKTNKARGFVIGSDRFRKLSSVEGIEYSPEMKSSKAVAKSEVRSPEERRNAIIKAYSKA</sequence>